<dbReference type="AlphaFoldDB" id="A0A2U2BXZ9"/>
<proteinExistence type="predicted"/>
<name>A0A2U2BXZ9_9PROT</name>
<evidence type="ECO:0000256" key="1">
    <source>
        <dbReference type="SAM" id="MobiDB-lite"/>
    </source>
</evidence>
<evidence type="ECO:0000313" key="3">
    <source>
        <dbReference type="Proteomes" id="UP000245168"/>
    </source>
</evidence>
<sequence>MRGGRPVETGLVRHQSGEFRSRGEFMGVGGRTLARDRGGFGETPLGIGRPRAIDAGRVRKSRSGGDDQ</sequence>
<feature type="compositionally biased region" description="Basic and acidic residues" evidence="1">
    <location>
        <begin position="51"/>
        <end position="68"/>
    </location>
</feature>
<organism evidence="2 3">
    <name type="scientific">Marinicauda salina</name>
    <dbReference type="NCBI Taxonomy" id="2135793"/>
    <lineage>
        <taxon>Bacteria</taxon>
        <taxon>Pseudomonadati</taxon>
        <taxon>Pseudomonadota</taxon>
        <taxon>Alphaproteobacteria</taxon>
        <taxon>Maricaulales</taxon>
        <taxon>Maricaulaceae</taxon>
        <taxon>Marinicauda</taxon>
    </lineage>
</organism>
<protein>
    <submittedName>
        <fullName evidence="2">Uncharacterized protein</fullName>
    </submittedName>
</protein>
<keyword evidence="3" id="KW-1185">Reference proteome</keyword>
<dbReference type="Proteomes" id="UP000245168">
    <property type="component" value="Unassembled WGS sequence"/>
</dbReference>
<gene>
    <name evidence="2" type="ORF">DDZ18_04525</name>
</gene>
<comment type="caution">
    <text evidence="2">The sequence shown here is derived from an EMBL/GenBank/DDBJ whole genome shotgun (WGS) entry which is preliminary data.</text>
</comment>
<reference evidence="3" key="1">
    <citation type="submission" date="2018-05" db="EMBL/GenBank/DDBJ databases">
        <authorList>
            <person name="Liu B.-T."/>
        </authorList>
    </citation>
    <scope>NUCLEOTIDE SEQUENCE [LARGE SCALE GENOMIC DNA]</scope>
    <source>
        <strain evidence="3">WD6-1</strain>
    </source>
</reference>
<dbReference type="EMBL" id="QEXV01000001">
    <property type="protein sequence ID" value="PWE18859.1"/>
    <property type="molecule type" value="Genomic_DNA"/>
</dbReference>
<feature type="region of interest" description="Disordered" evidence="1">
    <location>
        <begin position="35"/>
        <end position="68"/>
    </location>
</feature>
<accession>A0A2U2BXZ9</accession>
<evidence type="ECO:0000313" key="2">
    <source>
        <dbReference type="EMBL" id="PWE18859.1"/>
    </source>
</evidence>